<sequence>MKIINDETYDLAAAEWQYQMILILKCTLEKHGVEKSKLKDICGDFAFDLAMLQDQGEIQLDGKELRPVICFEDSEGSLKYNSTNQSQIHDYAFGNVSEAFGK</sequence>
<organism evidence="1">
    <name type="scientific">marine sediment metagenome</name>
    <dbReference type="NCBI Taxonomy" id="412755"/>
    <lineage>
        <taxon>unclassified sequences</taxon>
        <taxon>metagenomes</taxon>
        <taxon>ecological metagenomes</taxon>
    </lineage>
</organism>
<evidence type="ECO:0000313" key="1">
    <source>
        <dbReference type="EMBL" id="KKN36672.1"/>
    </source>
</evidence>
<gene>
    <name evidence="1" type="ORF">LCGC14_0771390</name>
</gene>
<dbReference type="EMBL" id="LAZR01001951">
    <property type="protein sequence ID" value="KKN36672.1"/>
    <property type="molecule type" value="Genomic_DNA"/>
</dbReference>
<reference evidence="1" key="1">
    <citation type="journal article" date="2015" name="Nature">
        <title>Complex archaea that bridge the gap between prokaryotes and eukaryotes.</title>
        <authorList>
            <person name="Spang A."/>
            <person name="Saw J.H."/>
            <person name="Jorgensen S.L."/>
            <person name="Zaremba-Niedzwiedzka K."/>
            <person name="Martijn J."/>
            <person name="Lind A.E."/>
            <person name="van Eijk R."/>
            <person name="Schleper C."/>
            <person name="Guy L."/>
            <person name="Ettema T.J."/>
        </authorList>
    </citation>
    <scope>NUCLEOTIDE SEQUENCE</scope>
</reference>
<name>A0A0F9QI10_9ZZZZ</name>
<protein>
    <submittedName>
        <fullName evidence="1">Uncharacterized protein</fullName>
    </submittedName>
</protein>
<comment type="caution">
    <text evidence="1">The sequence shown here is derived from an EMBL/GenBank/DDBJ whole genome shotgun (WGS) entry which is preliminary data.</text>
</comment>
<proteinExistence type="predicted"/>
<dbReference type="AlphaFoldDB" id="A0A0F9QI10"/>
<accession>A0A0F9QI10</accession>